<dbReference type="AlphaFoldDB" id="A0A1Y2DX21"/>
<evidence type="ECO:0000313" key="1">
    <source>
        <dbReference type="EMBL" id="ORY63644.1"/>
    </source>
</evidence>
<proteinExistence type="predicted"/>
<dbReference type="EMBL" id="MCOG01000056">
    <property type="protein sequence ID" value="ORY63644.1"/>
    <property type="molecule type" value="Genomic_DNA"/>
</dbReference>
<accession>A0A1Y2DX21</accession>
<comment type="caution">
    <text evidence="1">The sequence shown here is derived from an EMBL/GenBank/DDBJ whole genome shotgun (WGS) entry which is preliminary data.</text>
</comment>
<sequence length="128" mass="14973">MKYNIDEDINIFLTNLQKLINDLVDGDISTTSKIGILNKYLTLNLQWVNAFQFNNWKLSNSKKTNNNTSQNNNLAFSVDKHHKNEIHYINFENNTNNMKTKNVTCWIPDSEASINIMNDIDLLYKKMK</sequence>
<name>A0A1Y2DX21_9FUNG</name>
<keyword evidence="2" id="KW-1185">Reference proteome</keyword>
<dbReference type="Proteomes" id="UP000193920">
    <property type="component" value="Unassembled WGS sequence"/>
</dbReference>
<organism evidence="1 2">
    <name type="scientific">Neocallimastix californiae</name>
    <dbReference type="NCBI Taxonomy" id="1754190"/>
    <lineage>
        <taxon>Eukaryota</taxon>
        <taxon>Fungi</taxon>
        <taxon>Fungi incertae sedis</taxon>
        <taxon>Chytridiomycota</taxon>
        <taxon>Chytridiomycota incertae sedis</taxon>
        <taxon>Neocallimastigomycetes</taxon>
        <taxon>Neocallimastigales</taxon>
        <taxon>Neocallimastigaceae</taxon>
        <taxon>Neocallimastix</taxon>
    </lineage>
</organism>
<reference evidence="1 2" key="1">
    <citation type="submission" date="2016-08" db="EMBL/GenBank/DDBJ databases">
        <title>A Parts List for Fungal Cellulosomes Revealed by Comparative Genomics.</title>
        <authorList>
            <consortium name="DOE Joint Genome Institute"/>
            <person name="Haitjema C.H."/>
            <person name="Gilmore S.P."/>
            <person name="Henske J.K."/>
            <person name="Solomon K.V."/>
            <person name="De Groot R."/>
            <person name="Kuo A."/>
            <person name="Mondo S.J."/>
            <person name="Salamov A.A."/>
            <person name="Labutti K."/>
            <person name="Zhao Z."/>
            <person name="Chiniquy J."/>
            <person name="Barry K."/>
            <person name="Brewer H.M."/>
            <person name="Purvine S.O."/>
            <person name="Wright A.T."/>
            <person name="Boxma B."/>
            <person name="Van Alen T."/>
            <person name="Hackstein J.H."/>
            <person name="Baker S.E."/>
            <person name="Grigoriev I.V."/>
            <person name="O'Malley M.A."/>
        </authorList>
    </citation>
    <scope>NUCLEOTIDE SEQUENCE [LARGE SCALE GENOMIC DNA]</scope>
    <source>
        <strain evidence="1 2">G1</strain>
    </source>
</reference>
<protein>
    <submittedName>
        <fullName evidence="1">Uncharacterized protein</fullName>
    </submittedName>
</protein>
<gene>
    <name evidence="1" type="ORF">LY90DRAFT_505305</name>
</gene>
<evidence type="ECO:0000313" key="2">
    <source>
        <dbReference type="Proteomes" id="UP000193920"/>
    </source>
</evidence>